<evidence type="ECO:0000313" key="1">
    <source>
        <dbReference type="EMBL" id="CCH57788.1"/>
    </source>
</evidence>
<keyword evidence="2" id="KW-1185">Reference proteome</keyword>
<dbReference type="EMBL" id="HE806280">
    <property type="protein sequence ID" value="CCH57788.1"/>
    <property type="molecule type" value="Genomic_DNA"/>
</dbReference>
<proteinExistence type="predicted"/>
<protein>
    <submittedName>
        <fullName evidence="1">Uncharacterized protein</fullName>
    </submittedName>
</protein>
<dbReference type="KEGG" id="vg:12979067"/>
<dbReference type="RefSeq" id="YP_006383830.1">
    <property type="nucleotide sequence ID" value="NC_017984.1"/>
</dbReference>
<evidence type="ECO:0000313" key="2">
    <source>
        <dbReference type="Proteomes" id="UP000002880"/>
    </source>
</evidence>
<reference evidence="1 2" key="2">
    <citation type="submission" date="2012-05" db="EMBL/GenBank/DDBJ databases">
        <authorList>
            <person name="Volozhantsev N."/>
        </authorList>
    </citation>
    <scope>NUCLEOTIDE SEQUENCE [LARGE SCALE GENOMIC DNA]</scope>
</reference>
<name>I2GUI7_9CAUD</name>
<organism evidence="1 2">
    <name type="scientific">Acinetobacter phage AP22</name>
    <dbReference type="NCBI Taxonomy" id="1187128"/>
    <lineage>
        <taxon>Viruses</taxon>
        <taxon>Duplodnaviria</taxon>
        <taxon>Heunggongvirae</taxon>
        <taxon>Uroviricota</taxon>
        <taxon>Caudoviricetes</taxon>
        <taxon>Obolenskvirus</taxon>
        <taxon>Obolenskvirus AP22</taxon>
    </lineage>
</organism>
<dbReference type="Proteomes" id="UP000002880">
    <property type="component" value="Segment"/>
</dbReference>
<dbReference type="GeneID" id="12979067"/>
<accession>I2GUI7</accession>
<reference evidence="1 2" key="1">
    <citation type="submission" date="2012-05" db="EMBL/GenBank/DDBJ databases">
        <title>The genome sequence of bacteriophage AP22 lytic for Acinetobacter baumannii.</title>
        <authorList>
            <person name="Volozhantsev N.V."/>
            <person name="Popova A.V."/>
            <person name="Bogun A.G."/>
        </authorList>
    </citation>
    <scope>NUCLEOTIDE SEQUENCE [LARGE SCALE GENOMIC DNA]</scope>
</reference>
<sequence>MNLIEFEYIGNSPKDATHKLYDRPYKYDGENLYWWNDMDEEWVKDHFNRDVSQMAKFYVFGD</sequence>